<evidence type="ECO:0000256" key="1">
    <source>
        <dbReference type="ARBA" id="ARBA00000085"/>
    </source>
</evidence>
<evidence type="ECO:0000256" key="4">
    <source>
        <dbReference type="ARBA" id="ARBA00022679"/>
    </source>
</evidence>
<comment type="caution">
    <text evidence="9">The sequence shown here is derived from an EMBL/GenBank/DDBJ whole genome shotgun (WGS) entry which is preliminary data.</text>
</comment>
<dbReference type="Pfam" id="PF02518">
    <property type="entry name" value="HATPase_c"/>
    <property type="match status" value="1"/>
</dbReference>
<dbReference type="CDD" id="cd00082">
    <property type="entry name" value="HisKA"/>
    <property type="match status" value="1"/>
</dbReference>
<protein>
    <recommendedName>
        <fullName evidence="2">histidine kinase</fullName>
        <ecNumber evidence="2">2.7.13.3</ecNumber>
    </recommendedName>
</protein>
<dbReference type="GO" id="GO:0016036">
    <property type="term" value="P:cellular response to phosphate starvation"/>
    <property type="evidence" value="ECO:0007669"/>
    <property type="project" value="TreeGrafter"/>
</dbReference>
<dbReference type="eggNOG" id="COG2205">
    <property type="taxonomic scope" value="Bacteria"/>
</dbReference>
<keyword evidence="5" id="KW-0418">Kinase</keyword>
<dbReference type="GO" id="GO:0000155">
    <property type="term" value="F:phosphorelay sensor kinase activity"/>
    <property type="evidence" value="ECO:0007669"/>
    <property type="project" value="InterPro"/>
</dbReference>
<dbReference type="Gene3D" id="3.30.565.10">
    <property type="entry name" value="Histidine kinase-like ATPase, C-terminal domain"/>
    <property type="match status" value="1"/>
</dbReference>
<gene>
    <name evidence="9" type="ORF">M23134_01093</name>
</gene>
<evidence type="ECO:0000313" key="10">
    <source>
        <dbReference type="Proteomes" id="UP000004095"/>
    </source>
</evidence>
<dbReference type="OrthoDB" id="1933776at2"/>
<dbReference type="Pfam" id="PF00512">
    <property type="entry name" value="HisKA"/>
    <property type="match status" value="1"/>
</dbReference>
<feature type="transmembrane region" description="Helical" evidence="7">
    <location>
        <begin position="9"/>
        <end position="32"/>
    </location>
</feature>
<dbReference type="EC" id="2.7.13.3" evidence="2"/>
<organism evidence="9 10">
    <name type="scientific">Microscilla marina ATCC 23134</name>
    <dbReference type="NCBI Taxonomy" id="313606"/>
    <lineage>
        <taxon>Bacteria</taxon>
        <taxon>Pseudomonadati</taxon>
        <taxon>Bacteroidota</taxon>
        <taxon>Cytophagia</taxon>
        <taxon>Cytophagales</taxon>
        <taxon>Microscillaceae</taxon>
        <taxon>Microscilla</taxon>
    </lineage>
</organism>
<evidence type="ECO:0000256" key="6">
    <source>
        <dbReference type="ARBA" id="ARBA00023012"/>
    </source>
</evidence>
<dbReference type="FunFam" id="3.30.565.10:FF:000006">
    <property type="entry name" value="Sensor histidine kinase WalK"/>
    <property type="match status" value="1"/>
</dbReference>
<dbReference type="GO" id="GO:0004721">
    <property type="term" value="F:phosphoprotein phosphatase activity"/>
    <property type="evidence" value="ECO:0007669"/>
    <property type="project" value="TreeGrafter"/>
</dbReference>
<accession>A1ZFJ5</accession>
<evidence type="ECO:0000259" key="8">
    <source>
        <dbReference type="PROSITE" id="PS50109"/>
    </source>
</evidence>
<feature type="domain" description="Histidine kinase" evidence="8">
    <location>
        <begin position="210"/>
        <end position="429"/>
    </location>
</feature>
<dbReference type="PROSITE" id="PS50109">
    <property type="entry name" value="HIS_KIN"/>
    <property type="match status" value="1"/>
</dbReference>
<evidence type="ECO:0000256" key="5">
    <source>
        <dbReference type="ARBA" id="ARBA00022777"/>
    </source>
</evidence>
<dbReference type="InterPro" id="IPR003661">
    <property type="entry name" value="HisK_dim/P_dom"/>
</dbReference>
<dbReference type="Proteomes" id="UP000004095">
    <property type="component" value="Unassembled WGS sequence"/>
</dbReference>
<dbReference type="SMART" id="SM00387">
    <property type="entry name" value="HATPase_c"/>
    <property type="match status" value="1"/>
</dbReference>
<dbReference type="InterPro" id="IPR036097">
    <property type="entry name" value="HisK_dim/P_sf"/>
</dbReference>
<keyword evidence="7" id="KW-0472">Membrane</keyword>
<dbReference type="InterPro" id="IPR003594">
    <property type="entry name" value="HATPase_dom"/>
</dbReference>
<keyword evidence="7" id="KW-0812">Transmembrane</keyword>
<evidence type="ECO:0000256" key="2">
    <source>
        <dbReference type="ARBA" id="ARBA00012438"/>
    </source>
</evidence>
<dbReference type="SUPFAM" id="SSF47384">
    <property type="entry name" value="Homodimeric domain of signal transducing histidine kinase"/>
    <property type="match status" value="1"/>
</dbReference>
<dbReference type="PANTHER" id="PTHR45453">
    <property type="entry name" value="PHOSPHATE REGULON SENSOR PROTEIN PHOR"/>
    <property type="match status" value="1"/>
</dbReference>
<comment type="catalytic activity">
    <reaction evidence="1">
        <text>ATP + protein L-histidine = ADP + protein N-phospho-L-histidine.</text>
        <dbReference type="EC" id="2.7.13.3"/>
    </reaction>
</comment>
<keyword evidence="4 9" id="KW-0808">Transferase</keyword>
<keyword evidence="6" id="KW-0902">Two-component regulatory system</keyword>
<dbReference type="InterPro" id="IPR050351">
    <property type="entry name" value="BphY/WalK/GraS-like"/>
</dbReference>
<dbReference type="PRINTS" id="PR00344">
    <property type="entry name" value="BCTRLSENSOR"/>
</dbReference>
<sequence>MMKKKRSKIFIIIGISALSLLGLIAIQINWIFHTAKLREQQLKHRLATASTHISYGVFKDSLLRARLAKKVKENNGRELSVKIDSRDHSILDSLIKNKFEYQHVDLPYSFKLVDKRNRYFNSTCHSQQISQRICLEGVLEREKRAKDRTAKAEIRIFLPDMMGYVWSHMGWIVIVSVIMIAFTSGGFILTVRTVLRQKKMSEMTTDFINNMTHELKTPIATVSLASNMLRKEKILDNREKIVHYSSVIHEENKKLQDQVEQVLRIAKVEKGEYTLNKVQADIHTLVLDAIATIDLQVREKGGKVQYYLNAMRHTVMADVVHITNVISNLLDNANKYTSDTPEIIVETKDLDDGVVISVTDNGIGMSKEMQKHIFDKFYRVSTGNIHDVKGFGLGLAYVKMMIDAHKGHIELKSELGKGSCFEIFLPYTA</sequence>
<reference evidence="9 10" key="1">
    <citation type="submission" date="2007-01" db="EMBL/GenBank/DDBJ databases">
        <authorList>
            <person name="Haygood M."/>
            <person name="Podell S."/>
            <person name="Anderson C."/>
            <person name="Hopkinson B."/>
            <person name="Roe K."/>
            <person name="Barbeau K."/>
            <person name="Gaasterland T."/>
            <person name="Ferriera S."/>
            <person name="Johnson J."/>
            <person name="Kravitz S."/>
            <person name="Beeson K."/>
            <person name="Sutton G."/>
            <person name="Rogers Y.-H."/>
            <person name="Friedman R."/>
            <person name="Frazier M."/>
            <person name="Venter J.C."/>
        </authorList>
    </citation>
    <scope>NUCLEOTIDE SEQUENCE [LARGE SCALE GENOMIC DNA]</scope>
    <source>
        <strain evidence="9 10">ATCC 23134</strain>
    </source>
</reference>
<keyword evidence="10" id="KW-1185">Reference proteome</keyword>
<evidence type="ECO:0000256" key="3">
    <source>
        <dbReference type="ARBA" id="ARBA00022553"/>
    </source>
</evidence>
<dbReference type="InterPro" id="IPR005467">
    <property type="entry name" value="His_kinase_dom"/>
</dbReference>
<dbReference type="Gene3D" id="1.10.287.130">
    <property type="match status" value="1"/>
</dbReference>
<dbReference type="RefSeq" id="WP_002694471.1">
    <property type="nucleotide sequence ID" value="NZ_AAWS01000005.1"/>
</dbReference>
<dbReference type="PANTHER" id="PTHR45453:SF1">
    <property type="entry name" value="PHOSPHATE REGULON SENSOR PROTEIN PHOR"/>
    <property type="match status" value="1"/>
</dbReference>
<feature type="transmembrane region" description="Helical" evidence="7">
    <location>
        <begin position="169"/>
        <end position="191"/>
    </location>
</feature>
<keyword evidence="3" id="KW-0597">Phosphoprotein</keyword>
<dbReference type="GO" id="GO:0005886">
    <property type="term" value="C:plasma membrane"/>
    <property type="evidence" value="ECO:0007669"/>
    <property type="project" value="TreeGrafter"/>
</dbReference>
<dbReference type="SUPFAM" id="SSF55874">
    <property type="entry name" value="ATPase domain of HSP90 chaperone/DNA topoisomerase II/histidine kinase"/>
    <property type="match status" value="1"/>
</dbReference>
<name>A1ZFJ5_MICM2</name>
<dbReference type="SMART" id="SM00388">
    <property type="entry name" value="HisKA"/>
    <property type="match status" value="1"/>
</dbReference>
<evidence type="ECO:0000313" key="9">
    <source>
        <dbReference type="EMBL" id="EAY30769.1"/>
    </source>
</evidence>
<dbReference type="InterPro" id="IPR036890">
    <property type="entry name" value="HATPase_C_sf"/>
</dbReference>
<dbReference type="AlphaFoldDB" id="A1ZFJ5"/>
<dbReference type="InterPro" id="IPR004358">
    <property type="entry name" value="Sig_transdc_His_kin-like_C"/>
</dbReference>
<keyword evidence="7" id="KW-1133">Transmembrane helix</keyword>
<evidence type="ECO:0000256" key="7">
    <source>
        <dbReference type="SAM" id="Phobius"/>
    </source>
</evidence>
<proteinExistence type="predicted"/>
<dbReference type="CDD" id="cd00075">
    <property type="entry name" value="HATPase"/>
    <property type="match status" value="1"/>
</dbReference>
<dbReference type="EMBL" id="AAWS01000005">
    <property type="protein sequence ID" value="EAY30769.1"/>
    <property type="molecule type" value="Genomic_DNA"/>
</dbReference>